<keyword evidence="1" id="KW-0596">Phosphopantetheine</keyword>
<dbReference type="InterPro" id="IPR042104">
    <property type="entry name" value="PKS_dehydratase_sf"/>
</dbReference>
<accession>A0A8A4TEL4</accession>
<gene>
    <name evidence="6" type="ORF">J3U87_20565</name>
</gene>
<dbReference type="InterPro" id="IPR018201">
    <property type="entry name" value="Ketoacyl_synth_AS"/>
</dbReference>
<proteinExistence type="predicted"/>
<keyword evidence="2" id="KW-0597">Phosphoprotein</keyword>
<dbReference type="InterPro" id="IPR016039">
    <property type="entry name" value="Thiolase-like"/>
</dbReference>
<reference evidence="6" key="1">
    <citation type="submission" date="2021-03" db="EMBL/GenBank/DDBJ databases">
        <title>Acanthopleuribacteraceae sp. M133.</title>
        <authorList>
            <person name="Wang G."/>
        </authorList>
    </citation>
    <scope>NUCLEOTIDE SEQUENCE</scope>
    <source>
        <strain evidence="6">M133</strain>
    </source>
</reference>
<evidence type="ECO:0000313" key="6">
    <source>
        <dbReference type="EMBL" id="QTD47987.1"/>
    </source>
</evidence>
<dbReference type="InterPro" id="IPR001227">
    <property type="entry name" value="Ac_transferase_dom_sf"/>
</dbReference>
<dbReference type="PROSITE" id="PS52004">
    <property type="entry name" value="KS3_2"/>
    <property type="match status" value="1"/>
</dbReference>
<feature type="compositionally biased region" description="Basic and acidic residues" evidence="4">
    <location>
        <begin position="1013"/>
        <end position="1022"/>
    </location>
</feature>
<dbReference type="InterPro" id="IPR014043">
    <property type="entry name" value="Acyl_transferase_dom"/>
</dbReference>
<protein>
    <submittedName>
        <fullName evidence="6">Polyketide synthase dehydratase domain-containing protein</fullName>
    </submittedName>
</protein>
<dbReference type="PROSITE" id="PS51257">
    <property type="entry name" value="PROKAR_LIPOPROTEIN"/>
    <property type="match status" value="1"/>
</dbReference>
<dbReference type="SUPFAM" id="SSF53901">
    <property type="entry name" value="Thiolase-like"/>
    <property type="match status" value="1"/>
</dbReference>
<dbReference type="InterPro" id="IPR014031">
    <property type="entry name" value="Ketoacyl_synth_C"/>
</dbReference>
<dbReference type="RefSeq" id="WP_237377651.1">
    <property type="nucleotide sequence ID" value="NZ_CP071793.1"/>
</dbReference>
<feature type="region of interest" description="Disordered" evidence="4">
    <location>
        <begin position="921"/>
        <end position="944"/>
    </location>
</feature>
<dbReference type="InterPro" id="IPR037143">
    <property type="entry name" value="4-PPantetheinyl_Trfase_dom_sf"/>
</dbReference>
<dbReference type="Gene3D" id="3.40.366.10">
    <property type="entry name" value="Malonyl-Coenzyme A Acyl Carrier Protein, domain 2"/>
    <property type="match status" value="1"/>
</dbReference>
<dbReference type="InterPro" id="IPR020841">
    <property type="entry name" value="PKS_Beta-ketoAc_synthase_dom"/>
</dbReference>
<dbReference type="PROSITE" id="PS00606">
    <property type="entry name" value="KS3_1"/>
    <property type="match status" value="1"/>
</dbReference>
<dbReference type="GO" id="GO:0004315">
    <property type="term" value="F:3-oxoacyl-[acyl-carrier-protein] synthase activity"/>
    <property type="evidence" value="ECO:0007669"/>
    <property type="project" value="InterPro"/>
</dbReference>
<feature type="compositionally biased region" description="Pro residues" evidence="4">
    <location>
        <begin position="985"/>
        <end position="996"/>
    </location>
</feature>
<name>A0A8A4TEL4_SULCO</name>
<dbReference type="KEGG" id="scor:J3U87_20565"/>
<dbReference type="Gene3D" id="3.40.47.10">
    <property type="match status" value="1"/>
</dbReference>
<evidence type="ECO:0000256" key="2">
    <source>
        <dbReference type="ARBA" id="ARBA00022553"/>
    </source>
</evidence>
<dbReference type="Gene3D" id="3.10.129.110">
    <property type="entry name" value="Polyketide synthase dehydratase"/>
    <property type="match status" value="1"/>
</dbReference>
<dbReference type="SMART" id="SM00825">
    <property type="entry name" value="PKS_KS"/>
    <property type="match status" value="1"/>
</dbReference>
<keyword evidence="7" id="KW-1185">Reference proteome</keyword>
<dbReference type="PANTHER" id="PTHR43775:SF37">
    <property type="entry name" value="SI:DKEY-61P9.11"/>
    <property type="match status" value="1"/>
</dbReference>
<dbReference type="Proteomes" id="UP000663929">
    <property type="component" value="Chromosome"/>
</dbReference>
<dbReference type="EMBL" id="CP071793">
    <property type="protein sequence ID" value="QTD47987.1"/>
    <property type="molecule type" value="Genomic_DNA"/>
</dbReference>
<evidence type="ECO:0000313" key="7">
    <source>
        <dbReference type="Proteomes" id="UP000663929"/>
    </source>
</evidence>
<dbReference type="InterPro" id="IPR050091">
    <property type="entry name" value="PKS_NRPS_Biosynth_Enz"/>
</dbReference>
<dbReference type="Gene3D" id="3.90.470.20">
    <property type="entry name" value="4'-phosphopantetheinyl transferase domain"/>
    <property type="match status" value="1"/>
</dbReference>
<keyword evidence="3" id="KW-0808">Transferase</keyword>
<evidence type="ECO:0000256" key="3">
    <source>
        <dbReference type="ARBA" id="ARBA00022679"/>
    </source>
</evidence>
<dbReference type="PANTHER" id="PTHR43775">
    <property type="entry name" value="FATTY ACID SYNTHASE"/>
    <property type="match status" value="1"/>
</dbReference>
<evidence type="ECO:0000256" key="4">
    <source>
        <dbReference type="SAM" id="MobiDB-lite"/>
    </source>
</evidence>
<dbReference type="Pfam" id="PF02801">
    <property type="entry name" value="Ketoacyl-synt_C"/>
    <property type="match status" value="1"/>
</dbReference>
<dbReference type="CDD" id="cd00833">
    <property type="entry name" value="PKS"/>
    <property type="match status" value="1"/>
</dbReference>
<sequence>MNNDASRKPATPDAIGTNGCAVAITGMACLFPGAANLATYWSNIRGGVDAITEVPAHRWDPVYYDPDSDAPDRFYCRRGGFVDDLADFDPLAYGIMPVAADGAEPDQLISLRVGAEALADAGLTEKDFDPRRAGVIIGRGNYIGAGMTRLEQHVRTSEQLVGALRQLVPNLSDSALRQIKTEFQGKLGHYGPDTAIGLVPNLTASRLANRLNLFGPAYTVDGACASSLLAVDQAVRELRSGRCDFMLAGGIHLSHDVAFWSVFCQLGALSRRQRIRPFDRRADGLLIGEGAGMVCLKRLEDAARDGDRIYAVIRGCGISSDGRAAGLMNPAVSGQLMALERAWSEAGLDPEELGYLEAHGTGTPAGDEAELTTLARFFGSATHEEDRIGIGSVKSMIGHTMPAAGIAGLIKAALAIHHAELPPTLHCEQPHDIFDRTRFAPIDRARVWPTDPRGSRIAAVNAFGFGGINAHVVLEGIGIPAPRKVAHDSDAQASATTTVEAISKPVPPAIAIFAADTPEALARDLETNRQAEPDPKTLLRLAILDPTPERRKRAGIIASRGRAWRGREGIYFSPDGLLSRGGKLAFLYPGVDSSFEPRLDDLAAFFGMAVPSQAHPVALSPEQLESAGMGIIQTNRLLTEVLERLNIGPDALAGHSIGEWSAMIAADCLPRDQLDAFIDQLKPGTLEVPGVVFLAAGCGLEKAQQAIANLADIVISHENCTRQVIICGCEASIAAAERRLRTMRVLAQRLPFQSGFHSPLFTDYLGPHQNFFKAFPLQPASLPLWSATLAAPYPTDVDAIRELAVRHLVEPVRFRPLVEKMHDAGFRVFVQVGTGSLPGFVDDSLGRHPHLAISANLPKRSGLVQLCHLAAALWCEGALVDLAVLGSAQATSETSRAKPARTSATRKLALGVPLVRLDTRLDLNPAESKTERKTVPPTGERATHPVAQGFQTILRELETASADILEAWRSTPPARRTNPASRQATPPPPPDSPTPSAPSGRSNEAVELPTDTTPRERGPVIDLTETRTTHRRLSVQACPELLDHSFFAQPPNWPIIADRYPVVPMTMSIQILLEAARQAAPGKVVVALEKLQAFRWLVVTDPVDLEIRTKRLGHDRLAISLEGYARAETVLADRYPEAPTVETKTLPDETPTSIDAETLYRERWMFHGPAYQGIETFHGICDGGIRGRLVARQGPGSLLDNAGQLFGYWIMARATVDRLAMPIGLRRILFYGPDPTVGQRLDCTVHIREVTAKEAAADMELNRDGRVWARIEDWRDRRFDTDRRMWPVILRAEAHLLAVPHPERSLVLFDRYRSAPSRDYLARRFLTQVERDAYDRLPPRGKRQWLNGRIAAKDAVRHDLMQGGRTSVFPAELRVTGPAEGMVRVESPYGNHQVAVAAQGDVAIARLTEHDLGLAILPLTPDGDPVDLPAAETFLAESERGLLPREDDALALARFWAAKCAFAHLWGEARGSNPHDCAITAVEPARLRVENRDRGARWIASWDSRSTSRDASPQSTKHHQDRIAMPSHVGGAEQTDEQVPGQDQESGLDFMMSWTVKR</sequence>
<organism evidence="6 7">
    <name type="scientific">Sulfidibacter corallicola</name>
    <dbReference type="NCBI Taxonomy" id="2818388"/>
    <lineage>
        <taxon>Bacteria</taxon>
        <taxon>Pseudomonadati</taxon>
        <taxon>Acidobacteriota</taxon>
        <taxon>Holophagae</taxon>
        <taxon>Acanthopleuribacterales</taxon>
        <taxon>Acanthopleuribacteraceae</taxon>
        <taxon>Sulfidibacter</taxon>
    </lineage>
</organism>
<feature type="compositionally biased region" description="Polar residues" evidence="4">
    <location>
        <begin position="1504"/>
        <end position="1515"/>
    </location>
</feature>
<dbReference type="InterPro" id="IPR016035">
    <property type="entry name" value="Acyl_Trfase/lysoPLipase"/>
</dbReference>
<dbReference type="Pfam" id="PF00109">
    <property type="entry name" value="ketoacyl-synt"/>
    <property type="match status" value="1"/>
</dbReference>
<evidence type="ECO:0000259" key="5">
    <source>
        <dbReference type="PROSITE" id="PS52004"/>
    </source>
</evidence>
<evidence type="ECO:0000256" key="1">
    <source>
        <dbReference type="ARBA" id="ARBA00022450"/>
    </source>
</evidence>
<dbReference type="Gene3D" id="3.30.70.250">
    <property type="entry name" value="Malonyl-CoA ACP transacylase, ACP-binding"/>
    <property type="match status" value="1"/>
</dbReference>
<feature type="region of interest" description="Disordered" evidence="4">
    <location>
        <begin position="969"/>
        <end position="1022"/>
    </location>
</feature>
<dbReference type="InterPro" id="IPR014030">
    <property type="entry name" value="Ketoacyl_synth_N"/>
</dbReference>
<dbReference type="GO" id="GO:0004312">
    <property type="term" value="F:fatty acid synthase activity"/>
    <property type="evidence" value="ECO:0007669"/>
    <property type="project" value="TreeGrafter"/>
</dbReference>
<dbReference type="GO" id="GO:0000287">
    <property type="term" value="F:magnesium ion binding"/>
    <property type="evidence" value="ECO:0007669"/>
    <property type="project" value="InterPro"/>
</dbReference>
<dbReference type="SUPFAM" id="SSF56214">
    <property type="entry name" value="4'-phosphopantetheinyl transferase"/>
    <property type="match status" value="1"/>
</dbReference>
<feature type="region of interest" description="Disordered" evidence="4">
    <location>
        <begin position="1504"/>
        <end position="1523"/>
    </location>
</feature>
<dbReference type="GO" id="GO:0006633">
    <property type="term" value="P:fatty acid biosynthetic process"/>
    <property type="evidence" value="ECO:0007669"/>
    <property type="project" value="InterPro"/>
</dbReference>
<dbReference type="SUPFAM" id="SSF52151">
    <property type="entry name" value="FabD/lysophospholipase-like"/>
    <property type="match status" value="1"/>
</dbReference>
<dbReference type="Pfam" id="PF00698">
    <property type="entry name" value="Acyl_transf_1"/>
    <property type="match status" value="1"/>
</dbReference>
<dbReference type="GO" id="GO:0008897">
    <property type="term" value="F:holo-[acyl-carrier-protein] synthase activity"/>
    <property type="evidence" value="ECO:0007669"/>
    <property type="project" value="InterPro"/>
</dbReference>
<feature type="domain" description="Ketosynthase family 3 (KS3)" evidence="5">
    <location>
        <begin position="19"/>
        <end position="476"/>
    </location>
</feature>
<feature type="region of interest" description="Disordered" evidence="4">
    <location>
        <begin position="1531"/>
        <end position="1558"/>
    </location>
</feature>
<dbReference type="SMART" id="SM00827">
    <property type="entry name" value="PKS_AT"/>
    <property type="match status" value="1"/>
</dbReference>